<dbReference type="InterPro" id="IPR006175">
    <property type="entry name" value="YjgF/YER057c/UK114"/>
</dbReference>
<dbReference type="InterPro" id="IPR013813">
    <property type="entry name" value="Endoribo_LPSP/chorism_mut-like"/>
</dbReference>
<evidence type="ECO:0000313" key="1">
    <source>
        <dbReference type="EMBL" id="MFC5650558.1"/>
    </source>
</evidence>
<organism evidence="1 2">
    <name type="scientific">Paenibacillus solisilvae</name>
    <dbReference type="NCBI Taxonomy" id="2486751"/>
    <lineage>
        <taxon>Bacteria</taxon>
        <taxon>Bacillati</taxon>
        <taxon>Bacillota</taxon>
        <taxon>Bacilli</taxon>
        <taxon>Bacillales</taxon>
        <taxon>Paenibacillaceae</taxon>
        <taxon>Paenibacillus</taxon>
    </lineage>
</organism>
<dbReference type="EMBL" id="JBHSOW010000058">
    <property type="protein sequence ID" value="MFC5650558.1"/>
    <property type="molecule type" value="Genomic_DNA"/>
</dbReference>
<dbReference type="PANTHER" id="PTHR43760">
    <property type="entry name" value="ENDORIBONUCLEASE-RELATED"/>
    <property type="match status" value="1"/>
</dbReference>
<protein>
    <submittedName>
        <fullName evidence="1">RidA family protein</fullName>
    </submittedName>
</protein>
<dbReference type="RefSeq" id="WP_379189120.1">
    <property type="nucleotide sequence ID" value="NZ_JBHSOW010000058.1"/>
</dbReference>
<dbReference type="Pfam" id="PF01042">
    <property type="entry name" value="Ribonuc_L-PSP"/>
    <property type="match status" value="1"/>
</dbReference>
<dbReference type="PANTHER" id="PTHR43760:SF1">
    <property type="entry name" value="ENDORIBONUCLEASE L-PSP_CHORISMATE MUTASE-LIKE DOMAIN-CONTAINING PROTEIN"/>
    <property type="match status" value="1"/>
</dbReference>
<name>A0ABW0VYL5_9BACL</name>
<reference evidence="2" key="1">
    <citation type="journal article" date="2019" name="Int. J. Syst. Evol. Microbiol.">
        <title>The Global Catalogue of Microorganisms (GCM) 10K type strain sequencing project: providing services to taxonomists for standard genome sequencing and annotation.</title>
        <authorList>
            <consortium name="The Broad Institute Genomics Platform"/>
            <consortium name="The Broad Institute Genome Sequencing Center for Infectious Disease"/>
            <person name="Wu L."/>
            <person name="Ma J."/>
        </authorList>
    </citation>
    <scope>NUCLEOTIDE SEQUENCE [LARGE SCALE GENOMIC DNA]</scope>
    <source>
        <strain evidence="2">CGMCC 1.3240</strain>
    </source>
</reference>
<dbReference type="InterPro" id="IPR035959">
    <property type="entry name" value="RutC-like_sf"/>
</dbReference>
<accession>A0ABW0VYL5</accession>
<dbReference type="SUPFAM" id="SSF55298">
    <property type="entry name" value="YjgF-like"/>
    <property type="match status" value="1"/>
</dbReference>
<dbReference type="CDD" id="cd02199">
    <property type="entry name" value="YjgF_YER057c_UK114_like_1"/>
    <property type="match status" value="1"/>
</dbReference>
<dbReference type="Gene3D" id="3.30.1330.40">
    <property type="entry name" value="RutC-like"/>
    <property type="match status" value="1"/>
</dbReference>
<sequence length="160" mass="17081">MNILQRLEDLQITLAPPVSNNKPYGTYVVIGNMVFLSGHGPDRAGAKWKGGVGTSYSVEEGYTAARSCAVNLLSTLQAAVPDLNAVRIVKVTGFVQAPSGFAEQPQVINGCSDLLRELYGDERGKHARSAIGVASLPNDWPVEIEMIAEIVQAVTALTRT</sequence>
<evidence type="ECO:0000313" key="2">
    <source>
        <dbReference type="Proteomes" id="UP001596047"/>
    </source>
</evidence>
<keyword evidence="2" id="KW-1185">Reference proteome</keyword>
<comment type="caution">
    <text evidence="1">The sequence shown here is derived from an EMBL/GenBank/DDBJ whole genome shotgun (WGS) entry which is preliminary data.</text>
</comment>
<gene>
    <name evidence="1" type="ORF">ACFPYJ_15785</name>
</gene>
<proteinExistence type="predicted"/>
<dbReference type="Proteomes" id="UP001596047">
    <property type="component" value="Unassembled WGS sequence"/>
</dbReference>